<sequence>MKGSNQMKGKGEIPRSITYAPMAVGQIFAVKFIGSHGWDENIEVGLVVY</sequence>
<dbReference type="EMBL" id="BMIU01000001">
    <property type="protein sequence ID" value="GGF16320.1"/>
    <property type="molecule type" value="Genomic_DNA"/>
</dbReference>
<comment type="caution">
    <text evidence="1">The sequence shown here is derived from an EMBL/GenBank/DDBJ whole genome shotgun (WGS) entry which is preliminary data.</text>
</comment>
<gene>
    <name evidence="1" type="ORF">GCM10011339_00260</name>
</gene>
<proteinExistence type="predicted"/>
<evidence type="ECO:0000313" key="2">
    <source>
        <dbReference type="Proteomes" id="UP000647339"/>
    </source>
</evidence>
<evidence type="ECO:0000313" key="1">
    <source>
        <dbReference type="EMBL" id="GGF16320.1"/>
    </source>
</evidence>
<organism evidence="1 2">
    <name type="scientific">Echinicola rosea</name>
    <dbReference type="NCBI Taxonomy" id="1807691"/>
    <lineage>
        <taxon>Bacteria</taxon>
        <taxon>Pseudomonadati</taxon>
        <taxon>Bacteroidota</taxon>
        <taxon>Cytophagia</taxon>
        <taxon>Cytophagales</taxon>
        <taxon>Cyclobacteriaceae</taxon>
        <taxon>Echinicola</taxon>
    </lineage>
</organism>
<accession>A0ABQ1UGU0</accession>
<protein>
    <submittedName>
        <fullName evidence="1">Uncharacterized protein</fullName>
    </submittedName>
</protein>
<dbReference type="Proteomes" id="UP000647339">
    <property type="component" value="Unassembled WGS sequence"/>
</dbReference>
<reference evidence="2" key="1">
    <citation type="journal article" date="2019" name="Int. J. Syst. Evol. Microbiol.">
        <title>The Global Catalogue of Microorganisms (GCM) 10K type strain sequencing project: providing services to taxonomists for standard genome sequencing and annotation.</title>
        <authorList>
            <consortium name="The Broad Institute Genomics Platform"/>
            <consortium name="The Broad Institute Genome Sequencing Center for Infectious Disease"/>
            <person name="Wu L."/>
            <person name="Ma J."/>
        </authorList>
    </citation>
    <scope>NUCLEOTIDE SEQUENCE [LARGE SCALE GENOMIC DNA]</scope>
    <source>
        <strain evidence="2">CGMCC 1.15407</strain>
    </source>
</reference>
<name>A0ABQ1UGU0_9BACT</name>
<keyword evidence="2" id="KW-1185">Reference proteome</keyword>